<dbReference type="Proteomes" id="UP000316594">
    <property type="component" value="Unassembled WGS sequence"/>
</dbReference>
<dbReference type="EMBL" id="LORN02000015">
    <property type="protein sequence ID" value="PNN21515.1"/>
    <property type="molecule type" value="Genomic_DNA"/>
</dbReference>
<accession>A0A2A1KAP4</accession>
<evidence type="ECO:0000313" key="4">
    <source>
        <dbReference type="EMBL" id="TRL78075.1"/>
    </source>
</evidence>
<dbReference type="STRING" id="1283.ShL2_01789"/>
<dbReference type="EMBL" id="JAVSOO010000027">
    <property type="protein sequence ID" value="MDT4287291.1"/>
    <property type="molecule type" value="Genomic_DNA"/>
</dbReference>
<dbReference type="EMBL" id="VJMP01000003">
    <property type="protein sequence ID" value="TRL78075.1"/>
    <property type="molecule type" value="Genomic_DNA"/>
</dbReference>
<evidence type="ECO:0000313" key="2">
    <source>
        <dbReference type="EMBL" id="PNN21515.1"/>
    </source>
</evidence>
<dbReference type="Proteomes" id="UP000053523">
    <property type="component" value="Unassembled WGS sequence"/>
</dbReference>
<reference evidence="3 6" key="1">
    <citation type="submission" date="2017-11" db="EMBL/GenBank/DDBJ databases">
        <authorList>
            <person name="Founou R.C."/>
            <person name="Founou L."/>
            <person name="Allam M."/>
            <person name="Ismail A."/>
            <person name="Essack S.Y."/>
        </authorList>
    </citation>
    <scope>NUCLEOTIDE SEQUENCE [LARGE SCALE GENOMIC DNA]</scope>
    <source>
        <strain evidence="3 6">G811N2B1</strain>
    </source>
</reference>
<reference evidence="1 8" key="4">
    <citation type="submission" date="2023-08" db="EMBL/GenBank/DDBJ databases">
        <title>Genomic surveillance of Staphylococcus haemolyticus neonatal outbreak in southern France.</title>
        <authorList>
            <person name="Magnan C."/>
            <person name="Morsli M."/>
            <person name="Thiery B."/>
            <person name="Salipante F."/>
            <person name="Attar J."/>
            <person name="Massimo D.M."/>
            <person name="Ory J."/>
            <person name="Pantel A."/>
            <person name="Lavigne J.-P."/>
        </authorList>
    </citation>
    <scope>NUCLEOTIDE SEQUENCE [LARGE SCALE GENOMIC DNA]</scope>
    <source>
        <strain evidence="1 8">NSH026</strain>
    </source>
</reference>
<dbReference type="InterPro" id="IPR010461">
    <property type="entry name" value="ComK"/>
</dbReference>
<dbReference type="KEGG" id="shh:ShL2_01789"/>
<dbReference type="Proteomes" id="UP001269271">
    <property type="component" value="Unassembled WGS sequence"/>
</dbReference>
<dbReference type="GO" id="GO:0030420">
    <property type="term" value="P:establishment of competence for transformation"/>
    <property type="evidence" value="ECO:0007669"/>
    <property type="project" value="InterPro"/>
</dbReference>
<dbReference type="PIRSF" id="PIRSF011560">
    <property type="entry name" value="ComK"/>
    <property type="match status" value="1"/>
</dbReference>
<proteinExistence type="predicted"/>
<evidence type="ECO:0000313" key="3">
    <source>
        <dbReference type="EMBL" id="PPJ74729.1"/>
    </source>
</evidence>
<gene>
    <name evidence="2" type="ORF">AL503_012305</name>
    <name evidence="3" type="ORF">CV019_07150</name>
    <name evidence="4" type="ORF">FNL11_04990</name>
    <name evidence="1" type="ORF">RO950_09880</name>
</gene>
<reference evidence="2 5" key="2">
    <citation type="submission" date="2017-12" db="EMBL/GenBank/DDBJ databases">
        <title>FDA dAtabase for Regulatory Grade micrObial Sequences (FDA-ARGOS): Supporting development and validation of Infectious Disease Dx tests.</title>
        <authorList>
            <person name="Hoffmann M."/>
            <person name="Allard M."/>
            <person name="Evans P."/>
            <person name="Brown E."/>
            <person name="Tallon L."/>
            <person name="Sadzewicz L."/>
            <person name="Sengamalay N."/>
            <person name="Ott S."/>
            <person name="Godinez A."/>
            <person name="Nagaraj S."/>
            <person name="Vavikolanu K."/>
            <person name="Aluvathingal J."/>
            <person name="Nadendla S."/>
            <person name="Sichtig H."/>
        </authorList>
    </citation>
    <scope>NUCLEOTIDE SEQUENCE [LARGE SCALE GENOMIC DNA]</scope>
    <source>
        <strain evidence="2 5">FDAARGOS_148</strain>
    </source>
</reference>
<dbReference type="RefSeq" id="WP_011276196.1">
    <property type="nucleotide sequence ID" value="NZ_BKAY01000025.1"/>
</dbReference>
<organism evidence="3 6">
    <name type="scientific">Staphylococcus haemolyticus</name>
    <dbReference type="NCBI Taxonomy" id="1283"/>
    <lineage>
        <taxon>Bacteria</taxon>
        <taxon>Bacillati</taxon>
        <taxon>Bacillota</taxon>
        <taxon>Bacilli</taxon>
        <taxon>Bacillales</taxon>
        <taxon>Staphylococcaceae</taxon>
        <taxon>Staphylococcus</taxon>
    </lineage>
</organism>
<protein>
    <submittedName>
        <fullName evidence="3">Competence protein ComK</fullName>
    </submittedName>
</protein>
<evidence type="ECO:0000313" key="5">
    <source>
        <dbReference type="Proteomes" id="UP000053523"/>
    </source>
</evidence>
<evidence type="ECO:0000313" key="8">
    <source>
        <dbReference type="Proteomes" id="UP001269271"/>
    </source>
</evidence>
<evidence type="ECO:0000313" key="7">
    <source>
        <dbReference type="Proteomes" id="UP000316594"/>
    </source>
</evidence>
<evidence type="ECO:0000313" key="6">
    <source>
        <dbReference type="Proteomes" id="UP000238153"/>
    </source>
</evidence>
<comment type="caution">
    <text evidence="3">The sequence shown here is derived from an EMBL/GenBank/DDBJ whole genome shotgun (WGS) entry which is preliminary data.</text>
</comment>
<dbReference type="GeneID" id="93781287"/>
<dbReference type="EMBL" id="PGWX01000296">
    <property type="protein sequence ID" value="PPJ74729.1"/>
    <property type="molecule type" value="Genomic_DNA"/>
</dbReference>
<keyword evidence="8" id="KW-1185">Reference proteome</keyword>
<evidence type="ECO:0000313" key="1">
    <source>
        <dbReference type="EMBL" id="MDT4287291.1"/>
    </source>
</evidence>
<dbReference type="OMA" id="KSNIMYA"/>
<reference evidence="4 7" key="3">
    <citation type="submission" date="2019-07" db="EMBL/GenBank/DDBJ databases">
        <title>Genome Sequencing and Assembly of Staphylococcus haemolyticus SDA2.</title>
        <authorList>
            <person name="Emmons C.B."/>
            <person name="Park C."/>
            <person name="Sevigny J.L."/>
            <person name="Andam C."/>
        </authorList>
    </citation>
    <scope>NUCLEOTIDE SEQUENCE [LARGE SCALE GENOMIC DNA]</scope>
    <source>
        <strain evidence="4 7">SDA2</strain>
    </source>
</reference>
<dbReference type="AlphaFoldDB" id="A0A2A1KAP4"/>
<dbReference type="Pfam" id="PF06338">
    <property type="entry name" value="ComK"/>
    <property type="match status" value="1"/>
</dbReference>
<name>A0A2A1KAP4_STAHA</name>
<dbReference type="Proteomes" id="UP000238153">
    <property type="component" value="Unassembled WGS sequence"/>
</dbReference>
<sequence>MTNISQSQNTVYIIRKGDMIIKPVIDDYEQTKGSEIWKYDSTIVSSPFKTQKIVERSCKFYGNSYISKKSETQRIAGITSKPPILLTPLFPTYFFPTHSDRLEENMWINMHYVHEIKPLKNRKCKIIFANHQTLTLNVSYHSIWHQYSNCIFYYYMVDKQSRMKSNNPEMPIDYEKTTLNIFEALSHYSLLQDK</sequence>